<gene>
    <name evidence="2" type="ORF">BG61_08700</name>
</gene>
<sequence length="66" mass="6862">MAPTIAAVIFMVLQGAAVGLSSARSAASLQILLCISNVFTRLALYLLSVALSFLRGIVGHLSDQNS</sequence>
<dbReference type="RefSeq" id="WP_035943236.1">
    <property type="nucleotide sequence ID" value="NZ_JFHC01000157.1"/>
</dbReference>
<accession>A0A069PB63</accession>
<evidence type="ECO:0000256" key="1">
    <source>
        <dbReference type="SAM" id="Phobius"/>
    </source>
</evidence>
<feature type="transmembrane region" description="Helical" evidence="1">
    <location>
        <begin position="42"/>
        <end position="61"/>
    </location>
</feature>
<dbReference type="EMBL" id="JFHC01000157">
    <property type="protein sequence ID" value="KDR37702.1"/>
    <property type="molecule type" value="Genomic_DNA"/>
</dbReference>
<dbReference type="Proteomes" id="UP000027466">
    <property type="component" value="Unassembled WGS sequence"/>
</dbReference>
<protein>
    <submittedName>
        <fullName evidence="2">Uncharacterized protein</fullName>
    </submittedName>
</protein>
<proteinExistence type="predicted"/>
<evidence type="ECO:0000313" key="3">
    <source>
        <dbReference type="Proteomes" id="UP000027466"/>
    </source>
</evidence>
<reference evidence="2 3" key="1">
    <citation type="submission" date="2014-03" db="EMBL/GenBank/DDBJ databases">
        <title>Draft Genome Sequences of Four Burkholderia Strains.</title>
        <authorList>
            <person name="Liu X.Y."/>
            <person name="Li C.X."/>
            <person name="Xu J.H."/>
        </authorList>
    </citation>
    <scope>NUCLEOTIDE SEQUENCE [LARGE SCALE GENOMIC DNA]</scope>
    <source>
        <strain evidence="2 3">DSM 50014</strain>
    </source>
</reference>
<dbReference type="AlphaFoldDB" id="A0A069PB63"/>
<keyword evidence="1" id="KW-0472">Membrane</keyword>
<evidence type="ECO:0000313" key="2">
    <source>
        <dbReference type="EMBL" id="KDR37702.1"/>
    </source>
</evidence>
<keyword evidence="1" id="KW-0812">Transmembrane</keyword>
<organism evidence="2 3">
    <name type="scientific">Caballeronia glathei</name>
    <dbReference type="NCBI Taxonomy" id="60547"/>
    <lineage>
        <taxon>Bacteria</taxon>
        <taxon>Pseudomonadati</taxon>
        <taxon>Pseudomonadota</taxon>
        <taxon>Betaproteobacteria</taxon>
        <taxon>Burkholderiales</taxon>
        <taxon>Burkholderiaceae</taxon>
        <taxon>Caballeronia</taxon>
    </lineage>
</organism>
<keyword evidence="3" id="KW-1185">Reference proteome</keyword>
<name>A0A069PB63_9BURK</name>
<keyword evidence="1" id="KW-1133">Transmembrane helix</keyword>
<comment type="caution">
    <text evidence="2">The sequence shown here is derived from an EMBL/GenBank/DDBJ whole genome shotgun (WGS) entry which is preliminary data.</text>
</comment>